<dbReference type="Proteomes" id="UP000789508">
    <property type="component" value="Unassembled WGS sequence"/>
</dbReference>
<evidence type="ECO:0000313" key="3">
    <source>
        <dbReference type="Proteomes" id="UP000789508"/>
    </source>
</evidence>
<dbReference type="AlphaFoldDB" id="A0A9N9BAH1"/>
<dbReference type="EMBL" id="CAJVPS010001994">
    <property type="protein sequence ID" value="CAG8556916.1"/>
    <property type="molecule type" value="Genomic_DNA"/>
</dbReference>
<keyword evidence="1" id="KW-0175">Coiled coil</keyword>
<keyword evidence="3" id="KW-1185">Reference proteome</keyword>
<feature type="coiled-coil region" evidence="1">
    <location>
        <begin position="127"/>
        <end position="154"/>
    </location>
</feature>
<evidence type="ECO:0000313" key="2">
    <source>
        <dbReference type="EMBL" id="CAG8556916.1"/>
    </source>
</evidence>
<name>A0A9N9BAH1_9GLOM</name>
<dbReference type="OrthoDB" id="10541974at2759"/>
<accession>A0A9N9BAH1</accession>
<evidence type="ECO:0000256" key="1">
    <source>
        <dbReference type="SAM" id="Coils"/>
    </source>
</evidence>
<sequence length="189" mass="22297">MENEAWEEIFEWEVEEDLDLSSRLTIKSINISTDDNKNSDILSPEFSFTSSSSEESEDEVYEFIETHKRPTFANILKGFPVMPNTKNLLPPQFTTSFPRKTSNNETNNNQLTTTVANYPITEFSSSNELIYNELETYQIQRQRKQKEIAKIHEEIEMALFRDEQELDEKYANLKAYHKSMKYKKKLKDK</sequence>
<organism evidence="2 3">
    <name type="scientific">Ambispora leptoticha</name>
    <dbReference type="NCBI Taxonomy" id="144679"/>
    <lineage>
        <taxon>Eukaryota</taxon>
        <taxon>Fungi</taxon>
        <taxon>Fungi incertae sedis</taxon>
        <taxon>Mucoromycota</taxon>
        <taxon>Glomeromycotina</taxon>
        <taxon>Glomeromycetes</taxon>
        <taxon>Archaeosporales</taxon>
        <taxon>Ambisporaceae</taxon>
        <taxon>Ambispora</taxon>
    </lineage>
</organism>
<gene>
    <name evidence="2" type="ORF">ALEPTO_LOCUS6155</name>
</gene>
<protein>
    <submittedName>
        <fullName evidence="2">7422_t:CDS:1</fullName>
    </submittedName>
</protein>
<reference evidence="2" key="1">
    <citation type="submission" date="2021-06" db="EMBL/GenBank/DDBJ databases">
        <authorList>
            <person name="Kallberg Y."/>
            <person name="Tangrot J."/>
            <person name="Rosling A."/>
        </authorList>
    </citation>
    <scope>NUCLEOTIDE SEQUENCE</scope>
    <source>
        <strain evidence="2">FL130A</strain>
    </source>
</reference>
<comment type="caution">
    <text evidence="2">The sequence shown here is derived from an EMBL/GenBank/DDBJ whole genome shotgun (WGS) entry which is preliminary data.</text>
</comment>
<proteinExistence type="predicted"/>